<evidence type="ECO:0000313" key="2">
    <source>
        <dbReference type="Proteomes" id="UP000249341"/>
    </source>
</evidence>
<keyword evidence="2" id="KW-1185">Reference proteome</keyword>
<reference evidence="1 2" key="1">
    <citation type="submission" date="2018-06" db="EMBL/GenBank/DDBJ databases">
        <title>Genomic Encyclopedia of Type Strains, Phase III (KMG-III): the genomes of soil and plant-associated and newly described type strains.</title>
        <authorList>
            <person name="Whitman W."/>
        </authorList>
    </citation>
    <scope>NUCLEOTIDE SEQUENCE [LARGE SCALE GENOMIC DNA]</scope>
    <source>
        <strain evidence="1 2">CGMCC 4.7090</strain>
    </source>
</reference>
<proteinExistence type="predicted"/>
<dbReference type="EMBL" id="QLMJ01000020">
    <property type="protein sequence ID" value="RAK28312.1"/>
    <property type="molecule type" value="Genomic_DNA"/>
</dbReference>
<organism evidence="1 2">
    <name type="scientific">Actinoplanes lutulentus</name>
    <dbReference type="NCBI Taxonomy" id="1287878"/>
    <lineage>
        <taxon>Bacteria</taxon>
        <taxon>Bacillati</taxon>
        <taxon>Actinomycetota</taxon>
        <taxon>Actinomycetes</taxon>
        <taxon>Micromonosporales</taxon>
        <taxon>Micromonosporaceae</taxon>
        <taxon>Actinoplanes</taxon>
    </lineage>
</organism>
<dbReference type="Proteomes" id="UP000249341">
    <property type="component" value="Unassembled WGS sequence"/>
</dbReference>
<protein>
    <submittedName>
        <fullName evidence="1">Uncharacterized protein</fullName>
    </submittedName>
</protein>
<gene>
    <name evidence="1" type="ORF">B0I29_12080</name>
</gene>
<evidence type="ECO:0000313" key="1">
    <source>
        <dbReference type="EMBL" id="RAK28312.1"/>
    </source>
</evidence>
<dbReference type="AlphaFoldDB" id="A0A327Z1A1"/>
<name>A0A327Z1A1_9ACTN</name>
<comment type="caution">
    <text evidence="1">The sequence shown here is derived from an EMBL/GenBank/DDBJ whole genome shotgun (WGS) entry which is preliminary data.</text>
</comment>
<sequence length="665" mass="73123">MEPHLKPLPRLKRRAYGSAVNIERSANADAATSLYVVVLRATSAARFWPEEGCETTVHEPKLAPHGVRIRIFTRWVDEGGTGVPRELIVEVRGRAASLDDAIDSFSRIARPVATIVGFAANVRVGALEVHLAYDATPTQQSREFAEVFIPDERGPVSEGQRVRPHLLEALWKAIFAETPDGARITRALRHYELALRNWHIGGEWLALNHLWIASENLTKAVVRKTAEARGITEEELARSFQLVTNDPSRPRWKDLLGARVRQEIIFAGDTDTYQLAKNASDGIEHGIWEINKITSNALKCADKTFRYIRLSLTDLLALDQQTADELMTIELRDVQSTRTIMRGRLVGDAADPAPEGQLYPSLEWHAGVGSITRNGTTIAVHRKDRFTVRARPGVGFQPERLEVRGRLQHGQAVVEIAEQDVDVEHETLAPSARVLDAVMPLVDGAAATGEGIGHDEATMIAFNLFGQAVAYFKSITVLLDAHQPVEALPGLHCLVILAARFEQMTDIGSPGVGVALRLVYDEIDAFASGQGVDAELVRSRRADLAAMAHQRNIVVPDVLATPETSRVYMSLGSEMQMAHAAANAAYSTATWHVQRVDDEHRRFRVAVETRPLIDLVSSAAAIAMLELLEHANTLFGWSGEVAEIGGLLREARDINEVAAQALDEP</sequence>
<accession>A0A327Z1A1</accession>